<feature type="transmembrane region" description="Helical" evidence="6">
    <location>
        <begin position="12"/>
        <end position="30"/>
    </location>
</feature>
<organism evidence="8 9">
    <name type="scientific">Steinernema glaseri</name>
    <dbReference type="NCBI Taxonomy" id="37863"/>
    <lineage>
        <taxon>Eukaryota</taxon>
        <taxon>Metazoa</taxon>
        <taxon>Ecdysozoa</taxon>
        <taxon>Nematoda</taxon>
        <taxon>Chromadorea</taxon>
        <taxon>Rhabditida</taxon>
        <taxon>Tylenchina</taxon>
        <taxon>Panagrolaimomorpha</taxon>
        <taxon>Strongyloidoidea</taxon>
        <taxon>Steinernematidae</taxon>
        <taxon>Steinernema</taxon>
    </lineage>
</organism>
<keyword evidence="4 5" id="KW-0472">Membrane</keyword>
<sequence>MNLYRFFGLPNAFKIVEVLVIILLTMTVLLSPGTNHPGAWFFWFNIAFQFLAMIVITGTFLVESENSLTCGREIWPLFECSYSALFFFLNIINTFLCASWVGNGASSSIAAAAFFSFILVILYGLGAAMMLKIWMGFSTSSQGTAAPTTAGVATQGTVLPGDPGMMHPGV</sequence>
<evidence type="ECO:0000256" key="5">
    <source>
        <dbReference type="PROSITE-ProRule" id="PRU00581"/>
    </source>
</evidence>
<dbReference type="AlphaFoldDB" id="A0A1I7ZEL6"/>
<evidence type="ECO:0000256" key="2">
    <source>
        <dbReference type="ARBA" id="ARBA00022692"/>
    </source>
</evidence>
<evidence type="ECO:0000256" key="3">
    <source>
        <dbReference type="ARBA" id="ARBA00022989"/>
    </source>
</evidence>
<dbReference type="InterPro" id="IPR008253">
    <property type="entry name" value="Marvel"/>
</dbReference>
<evidence type="ECO:0000256" key="4">
    <source>
        <dbReference type="ARBA" id="ARBA00023136"/>
    </source>
</evidence>
<feature type="transmembrane region" description="Helical" evidence="6">
    <location>
        <begin position="82"/>
        <end position="102"/>
    </location>
</feature>
<dbReference type="Proteomes" id="UP000095287">
    <property type="component" value="Unplaced"/>
</dbReference>
<accession>A0A1I7ZEL6</accession>
<protein>
    <submittedName>
        <fullName evidence="9">MARVEL domain-containing protein</fullName>
    </submittedName>
</protein>
<evidence type="ECO:0000259" key="7">
    <source>
        <dbReference type="PROSITE" id="PS51225"/>
    </source>
</evidence>
<keyword evidence="2 5" id="KW-0812">Transmembrane</keyword>
<feature type="domain" description="MARVEL" evidence="7">
    <location>
        <begin position="5"/>
        <end position="135"/>
    </location>
</feature>
<feature type="transmembrane region" description="Helical" evidence="6">
    <location>
        <begin position="108"/>
        <end position="131"/>
    </location>
</feature>
<dbReference type="WBParaSite" id="L893_g25759.t1">
    <property type="protein sequence ID" value="L893_g25759.t1"/>
    <property type="gene ID" value="L893_g25759"/>
</dbReference>
<proteinExistence type="predicted"/>
<evidence type="ECO:0000313" key="9">
    <source>
        <dbReference type="WBParaSite" id="L893_g25759.t1"/>
    </source>
</evidence>
<feature type="transmembrane region" description="Helical" evidence="6">
    <location>
        <begin position="42"/>
        <end position="62"/>
    </location>
</feature>
<dbReference type="GO" id="GO:0016020">
    <property type="term" value="C:membrane"/>
    <property type="evidence" value="ECO:0007669"/>
    <property type="project" value="UniProtKB-SubCell"/>
</dbReference>
<evidence type="ECO:0000256" key="1">
    <source>
        <dbReference type="ARBA" id="ARBA00004141"/>
    </source>
</evidence>
<keyword evidence="8" id="KW-1185">Reference proteome</keyword>
<keyword evidence="3 6" id="KW-1133">Transmembrane helix</keyword>
<comment type="subcellular location">
    <subcellularLocation>
        <location evidence="1">Membrane</location>
        <topology evidence="1">Multi-pass membrane protein</topology>
    </subcellularLocation>
</comment>
<evidence type="ECO:0000313" key="8">
    <source>
        <dbReference type="Proteomes" id="UP000095287"/>
    </source>
</evidence>
<name>A0A1I7ZEL6_9BILA</name>
<reference evidence="9" key="1">
    <citation type="submission" date="2016-11" db="UniProtKB">
        <authorList>
            <consortium name="WormBaseParasite"/>
        </authorList>
    </citation>
    <scope>IDENTIFICATION</scope>
</reference>
<evidence type="ECO:0000256" key="6">
    <source>
        <dbReference type="SAM" id="Phobius"/>
    </source>
</evidence>
<dbReference type="PROSITE" id="PS51225">
    <property type="entry name" value="MARVEL"/>
    <property type="match status" value="1"/>
</dbReference>